<keyword evidence="2" id="KW-1185">Reference proteome</keyword>
<dbReference type="EMBL" id="ML977349">
    <property type="protein sequence ID" value="KAF2108218.1"/>
    <property type="molecule type" value="Genomic_DNA"/>
</dbReference>
<dbReference type="OrthoDB" id="3501153at2759"/>
<evidence type="ECO:0000313" key="1">
    <source>
        <dbReference type="EMBL" id="KAF2108218.1"/>
    </source>
</evidence>
<name>A0A6A5YPV4_9PLEO</name>
<gene>
    <name evidence="1" type="ORF">BDV96DRAFT_587926</name>
</gene>
<reference evidence="1" key="1">
    <citation type="journal article" date="2020" name="Stud. Mycol.">
        <title>101 Dothideomycetes genomes: a test case for predicting lifestyles and emergence of pathogens.</title>
        <authorList>
            <person name="Haridas S."/>
            <person name="Albert R."/>
            <person name="Binder M."/>
            <person name="Bloem J."/>
            <person name="Labutti K."/>
            <person name="Salamov A."/>
            <person name="Andreopoulos B."/>
            <person name="Baker S."/>
            <person name="Barry K."/>
            <person name="Bills G."/>
            <person name="Bluhm B."/>
            <person name="Cannon C."/>
            <person name="Castanera R."/>
            <person name="Culley D."/>
            <person name="Daum C."/>
            <person name="Ezra D."/>
            <person name="Gonzalez J."/>
            <person name="Henrissat B."/>
            <person name="Kuo A."/>
            <person name="Liang C."/>
            <person name="Lipzen A."/>
            <person name="Lutzoni F."/>
            <person name="Magnuson J."/>
            <person name="Mondo S."/>
            <person name="Nolan M."/>
            <person name="Ohm R."/>
            <person name="Pangilinan J."/>
            <person name="Park H.-J."/>
            <person name="Ramirez L."/>
            <person name="Alfaro M."/>
            <person name="Sun H."/>
            <person name="Tritt A."/>
            <person name="Yoshinaga Y."/>
            <person name="Zwiers L.-H."/>
            <person name="Turgeon B."/>
            <person name="Goodwin S."/>
            <person name="Spatafora J."/>
            <person name="Crous P."/>
            <person name="Grigoriev I."/>
        </authorList>
    </citation>
    <scope>NUCLEOTIDE SEQUENCE</scope>
    <source>
        <strain evidence="1">CBS 627.86</strain>
    </source>
</reference>
<protein>
    <submittedName>
        <fullName evidence="1">Uncharacterized protein</fullName>
    </submittedName>
</protein>
<proteinExistence type="predicted"/>
<organism evidence="1 2">
    <name type="scientific">Lophiotrema nucula</name>
    <dbReference type="NCBI Taxonomy" id="690887"/>
    <lineage>
        <taxon>Eukaryota</taxon>
        <taxon>Fungi</taxon>
        <taxon>Dikarya</taxon>
        <taxon>Ascomycota</taxon>
        <taxon>Pezizomycotina</taxon>
        <taxon>Dothideomycetes</taxon>
        <taxon>Pleosporomycetidae</taxon>
        <taxon>Pleosporales</taxon>
        <taxon>Lophiotremataceae</taxon>
        <taxon>Lophiotrema</taxon>
    </lineage>
</organism>
<accession>A0A6A5YPV4</accession>
<dbReference type="Proteomes" id="UP000799770">
    <property type="component" value="Unassembled WGS sequence"/>
</dbReference>
<evidence type="ECO:0000313" key="2">
    <source>
        <dbReference type="Proteomes" id="UP000799770"/>
    </source>
</evidence>
<sequence>MLYSAWLPEPRYEESIEAEFKNYADWKFWLDPNRTAEVSWDEAATGEHDYLFATWDRE</sequence>
<dbReference type="AlphaFoldDB" id="A0A6A5YPV4"/>